<protein>
    <submittedName>
        <fullName evidence="1">Uncharacterized protein</fullName>
    </submittedName>
</protein>
<organism evidence="1 2">
    <name type="scientific">Dyella mobilis</name>
    <dbReference type="NCBI Taxonomy" id="1849582"/>
    <lineage>
        <taxon>Bacteria</taxon>
        <taxon>Pseudomonadati</taxon>
        <taxon>Pseudomonadota</taxon>
        <taxon>Gammaproteobacteria</taxon>
        <taxon>Lysobacterales</taxon>
        <taxon>Rhodanobacteraceae</taxon>
        <taxon>Dyella</taxon>
    </lineage>
</organism>
<evidence type="ECO:0000313" key="2">
    <source>
        <dbReference type="Proteomes" id="UP001430193"/>
    </source>
</evidence>
<name>A0ABS2KEQ3_9GAMM</name>
<gene>
    <name evidence="1" type="ORF">ISS99_08535</name>
</gene>
<keyword evidence="2" id="KW-1185">Reference proteome</keyword>
<dbReference type="RefSeq" id="WP_204631187.1">
    <property type="nucleotide sequence ID" value="NZ_BSOC01000003.1"/>
</dbReference>
<proteinExistence type="predicted"/>
<accession>A0ABS2KEQ3</accession>
<sequence length="84" mass="9867">MIDKQLQPVEWCSFMYELEDALEHLGNLIKDIEHDPDYSDEDLRIDLGHVYAHLNRAWRRSAKAVPDGDWDWASRFPDDLEPVG</sequence>
<evidence type="ECO:0000313" key="1">
    <source>
        <dbReference type="EMBL" id="MBM7129569.1"/>
    </source>
</evidence>
<reference evidence="1" key="1">
    <citation type="submission" date="2020-10" db="EMBL/GenBank/DDBJ databases">
        <title>Phylogeny of dyella-like bacteria.</title>
        <authorList>
            <person name="Fu J."/>
        </authorList>
    </citation>
    <scope>NUCLEOTIDE SEQUENCE</scope>
    <source>
        <strain evidence="1">DHON07</strain>
    </source>
</reference>
<dbReference type="Proteomes" id="UP001430193">
    <property type="component" value="Unassembled WGS sequence"/>
</dbReference>
<comment type="caution">
    <text evidence="1">The sequence shown here is derived from an EMBL/GenBank/DDBJ whole genome shotgun (WGS) entry which is preliminary data.</text>
</comment>
<dbReference type="EMBL" id="JADIKF010000038">
    <property type="protein sequence ID" value="MBM7129569.1"/>
    <property type="molecule type" value="Genomic_DNA"/>
</dbReference>